<evidence type="ECO:0000256" key="5">
    <source>
        <dbReference type="ARBA" id="ARBA00022519"/>
    </source>
</evidence>
<feature type="domain" description="General secretion pathway GspH" evidence="12">
    <location>
        <begin position="49"/>
        <end position="165"/>
    </location>
</feature>
<reference evidence="14 15" key="1">
    <citation type="submission" date="2014-04" db="EMBL/GenBank/DDBJ databases">
        <title>Pseudoalteromonas galatheae sp. nov., isolated from a deep-sea polychaete near Canal Concepcion, Chile.</title>
        <authorList>
            <person name="Machado H.R."/>
            <person name="Gram L."/>
            <person name="Vynne N.G."/>
        </authorList>
    </citation>
    <scope>NUCLEOTIDE SEQUENCE [LARGE SCALE GENOMIC DNA]</scope>
    <source>
        <strain evidence="14 15">KMM216</strain>
    </source>
</reference>
<keyword evidence="4" id="KW-0488">Methylation</keyword>
<dbReference type="GO" id="GO:0015627">
    <property type="term" value="C:type II protein secretion system complex"/>
    <property type="evidence" value="ECO:0007669"/>
    <property type="project" value="InterPro"/>
</dbReference>
<comment type="subcellular location">
    <subcellularLocation>
        <location evidence="1">Cell inner membrane</location>
        <topology evidence="1">Single-pass membrane protein</topology>
    </subcellularLocation>
</comment>
<evidence type="ECO:0000313" key="14">
    <source>
        <dbReference type="EMBL" id="KDC48326.1"/>
    </source>
</evidence>
<evidence type="ECO:0000256" key="11">
    <source>
        <dbReference type="SAM" id="Phobius"/>
    </source>
</evidence>
<dbReference type="SUPFAM" id="SSF54523">
    <property type="entry name" value="Pili subunits"/>
    <property type="match status" value="1"/>
</dbReference>
<dbReference type="RefSeq" id="WP_007378370.1">
    <property type="nucleotide sequence ID" value="NZ_JBBMQV010000005.1"/>
</dbReference>
<evidence type="ECO:0000313" key="16">
    <source>
        <dbReference type="Proteomes" id="UP000324162"/>
    </source>
</evidence>
<keyword evidence="6 11" id="KW-0812">Transmembrane</keyword>
<evidence type="ECO:0000256" key="2">
    <source>
        <dbReference type="ARBA" id="ARBA00021549"/>
    </source>
</evidence>
<dbReference type="EMBL" id="JJNZ01000098">
    <property type="protein sequence ID" value="KDC48326.1"/>
    <property type="molecule type" value="Genomic_DNA"/>
</dbReference>
<name>A0AB73BBJ2_9GAMM</name>
<accession>A0AB73BBJ2</accession>
<evidence type="ECO:0000256" key="9">
    <source>
        <dbReference type="ARBA" id="ARBA00025772"/>
    </source>
</evidence>
<evidence type="ECO:0000256" key="6">
    <source>
        <dbReference type="ARBA" id="ARBA00022692"/>
    </source>
</evidence>
<evidence type="ECO:0000256" key="1">
    <source>
        <dbReference type="ARBA" id="ARBA00004377"/>
    </source>
</evidence>
<dbReference type="AlphaFoldDB" id="A0AB73BBJ2"/>
<dbReference type="Proteomes" id="UP000027154">
    <property type="component" value="Unassembled WGS sequence"/>
</dbReference>
<evidence type="ECO:0000259" key="12">
    <source>
        <dbReference type="Pfam" id="PF12019"/>
    </source>
</evidence>
<evidence type="ECO:0000313" key="13">
    <source>
        <dbReference type="EMBL" id="KAA1156430.1"/>
    </source>
</evidence>
<proteinExistence type="inferred from homology"/>
<dbReference type="GO" id="GO:0005886">
    <property type="term" value="C:plasma membrane"/>
    <property type="evidence" value="ECO:0007669"/>
    <property type="project" value="UniProtKB-SubCell"/>
</dbReference>
<comment type="similarity">
    <text evidence="9">Belongs to the GSP H family.</text>
</comment>
<keyword evidence="5" id="KW-0997">Cell inner membrane</keyword>
<keyword evidence="8 11" id="KW-0472">Membrane</keyword>
<evidence type="ECO:0000313" key="15">
    <source>
        <dbReference type="Proteomes" id="UP000027154"/>
    </source>
</evidence>
<protein>
    <recommendedName>
        <fullName evidence="2">Type II secretion system protein H</fullName>
    </recommendedName>
    <alternativeName>
        <fullName evidence="10">General secretion pathway protein H</fullName>
    </alternativeName>
</protein>
<keyword evidence="7 11" id="KW-1133">Transmembrane helix</keyword>
<keyword evidence="3" id="KW-1003">Cell membrane</keyword>
<dbReference type="InterPro" id="IPR045584">
    <property type="entry name" value="Pilin-like"/>
</dbReference>
<feature type="transmembrane region" description="Helical" evidence="11">
    <location>
        <begin position="12"/>
        <end position="36"/>
    </location>
</feature>
<evidence type="ECO:0000256" key="8">
    <source>
        <dbReference type="ARBA" id="ARBA00023136"/>
    </source>
</evidence>
<dbReference type="InterPro" id="IPR022346">
    <property type="entry name" value="T2SS_GspH"/>
</dbReference>
<organism evidence="13 16">
    <name type="scientific">Pseudoalteromonas fuliginea</name>
    <dbReference type="NCBI Taxonomy" id="1872678"/>
    <lineage>
        <taxon>Bacteria</taxon>
        <taxon>Pseudomonadati</taxon>
        <taxon>Pseudomonadota</taxon>
        <taxon>Gammaproteobacteria</taxon>
        <taxon>Alteromonadales</taxon>
        <taxon>Pseudoalteromonadaceae</taxon>
        <taxon>Pseudoalteromonas</taxon>
    </lineage>
</organism>
<reference evidence="13 16" key="2">
    <citation type="submission" date="2019-01" db="EMBL/GenBank/DDBJ databases">
        <title>Genome sequences of marine Pseudoalteromonas species.</title>
        <authorList>
            <person name="Boraston A.B."/>
            <person name="Hehemann J.-H."/>
            <person name="Vickers C.J."/>
            <person name="Salama-Alber O."/>
            <person name="Abe K."/>
            <person name="Hettle A.J."/>
        </authorList>
    </citation>
    <scope>NUCLEOTIDE SEQUENCE [LARGE SCALE GENOMIC DNA]</scope>
    <source>
        <strain evidence="13 16">PS42</strain>
    </source>
</reference>
<dbReference type="GO" id="GO:0015628">
    <property type="term" value="P:protein secretion by the type II secretion system"/>
    <property type="evidence" value="ECO:0007669"/>
    <property type="project" value="InterPro"/>
</dbReference>
<dbReference type="Proteomes" id="UP000324162">
    <property type="component" value="Unassembled WGS sequence"/>
</dbReference>
<gene>
    <name evidence="14" type="ORF">DC53_20020</name>
    <name evidence="13" type="ORF">EU508_20300</name>
</gene>
<evidence type="ECO:0000256" key="4">
    <source>
        <dbReference type="ARBA" id="ARBA00022481"/>
    </source>
</evidence>
<evidence type="ECO:0000256" key="10">
    <source>
        <dbReference type="ARBA" id="ARBA00030775"/>
    </source>
</evidence>
<dbReference type="Pfam" id="PF12019">
    <property type="entry name" value="GspH"/>
    <property type="match status" value="1"/>
</dbReference>
<dbReference type="Gene3D" id="3.55.40.10">
    <property type="entry name" value="minor pseudopilin epsh domain"/>
    <property type="match status" value="1"/>
</dbReference>
<evidence type="ECO:0000256" key="3">
    <source>
        <dbReference type="ARBA" id="ARBA00022475"/>
    </source>
</evidence>
<sequence>MRFKTRSNKILGIILIELMVALSIIAIISQLSIWFFSDFLALNRADNQVNLLHRNINYARLYAIENSTYVTLCTLKEKECVKDDWDGRISLFIDNDKSTTLNNDELLLSTFEHTHDADSLKYPRDAITFRPDGSLNGFQNGTFIYCPNSDKANLEGLALSVSQTGRIRIKSTDICQKSN</sequence>
<dbReference type="EMBL" id="SEUK01000056">
    <property type="protein sequence ID" value="KAA1156430.1"/>
    <property type="molecule type" value="Genomic_DNA"/>
</dbReference>
<evidence type="ECO:0000256" key="7">
    <source>
        <dbReference type="ARBA" id="ARBA00022989"/>
    </source>
</evidence>
<comment type="caution">
    <text evidence="13">The sequence shown here is derived from an EMBL/GenBank/DDBJ whole genome shotgun (WGS) entry which is preliminary data.</text>
</comment>